<evidence type="ECO:0000313" key="4">
    <source>
        <dbReference type="Proteomes" id="UP000027138"/>
    </source>
</evidence>
<dbReference type="InterPro" id="IPR000210">
    <property type="entry name" value="BTB/POZ_dom"/>
</dbReference>
<protein>
    <recommendedName>
        <fullName evidence="2">BTB domain-containing protein</fullName>
    </recommendedName>
</protein>
<dbReference type="OrthoDB" id="418748at2759"/>
<dbReference type="PANTHER" id="PTHR35918:SF1">
    <property type="entry name" value="BTB DOMAIN-CONTAINING PROTEIN"/>
    <property type="match status" value="1"/>
</dbReference>
<reference evidence="3 4" key="1">
    <citation type="journal article" date="2014" name="PLoS ONE">
        <title>Global Analysis of Gene Expression Profiles in Physic Nut (Jatropha curcas L.) Seedlings Exposed to Salt Stress.</title>
        <authorList>
            <person name="Zhang L."/>
            <person name="Zhang C."/>
            <person name="Wu P."/>
            <person name="Chen Y."/>
            <person name="Li M."/>
            <person name="Jiang H."/>
            <person name="Wu G."/>
        </authorList>
    </citation>
    <scope>NUCLEOTIDE SEQUENCE [LARGE SCALE GENOMIC DNA]</scope>
    <source>
        <strain evidence="4">cv. GZQX0401</strain>
        <tissue evidence="3">Young leaves</tissue>
    </source>
</reference>
<comment type="pathway">
    <text evidence="1">Protein modification; protein ubiquitination.</text>
</comment>
<dbReference type="STRING" id="180498.A0A067JMJ3"/>
<evidence type="ECO:0000259" key="2">
    <source>
        <dbReference type="PROSITE" id="PS50097"/>
    </source>
</evidence>
<dbReference type="Proteomes" id="UP000027138">
    <property type="component" value="Unassembled WGS sequence"/>
</dbReference>
<dbReference type="Pfam" id="PF00651">
    <property type="entry name" value="BTB"/>
    <property type="match status" value="1"/>
</dbReference>
<dbReference type="SUPFAM" id="SSF54695">
    <property type="entry name" value="POZ domain"/>
    <property type="match status" value="2"/>
</dbReference>
<evidence type="ECO:0000256" key="1">
    <source>
        <dbReference type="ARBA" id="ARBA00004906"/>
    </source>
</evidence>
<dbReference type="InterPro" id="IPR011333">
    <property type="entry name" value="SKP1/BTB/POZ_sf"/>
</dbReference>
<organism evidence="3 4">
    <name type="scientific">Jatropha curcas</name>
    <name type="common">Barbados nut</name>
    <dbReference type="NCBI Taxonomy" id="180498"/>
    <lineage>
        <taxon>Eukaryota</taxon>
        <taxon>Viridiplantae</taxon>
        <taxon>Streptophyta</taxon>
        <taxon>Embryophyta</taxon>
        <taxon>Tracheophyta</taxon>
        <taxon>Spermatophyta</taxon>
        <taxon>Magnoliopsida</taxon>
        <taxon>eudicotyledons</taxon>
        <taxon>Gunneridae</taxon>
        <taxon>Pentapetalae</taxon>
        <taxon>rosids</taxon>
        <taxon>fabids</taxon>
        <taxon>Malpighiales</taxon>
        <taxon>Euphorbiaceae</taxon>
        <taxon>Crotonoideae</taxon>
        <taxon>Jatropheae</taxon>
        <taxon>Jatropha</taxon>
    </lineage>
</organism>
<dbReference type="CDD" id="cd18186">
    <property type="entry name" value="BTB_POZ_ZBTB_KLHL-like"/>
    <property type="match status" value="1"/>
</dbReference>
<dbReference type="EMBL" id="KK914999">
    <property type="protein sequence ID" value="KDP25127.1"/>
    <property type="molecule type" value="Genomic_DNA"/>
</dbReference>
<name>A0A067JMJ3_JATCU</name>
<dbReference type="Gene3D" id="3.30.710.10">
    <property type="entry name" value="Potassium Channel Kv1.1, Chain A"/>
    <property type="match status" value="2"/>
</dbReference>
<accession>A0A067JMJ3</accession>
<gene>
    <name evidence="3" type="ORF">JCGZ_22662</name>
</gene>
<dbReference type="AlphaFoldDB" id="A0A067JMJ3"/>
<keyword evidence="4" id="KW-1185">Reference proteome</keyword>
<sequence>MSLLVEACRLSLINRWAGEHHDYFWKQGIDRVLFNLLLTDFLNGPSQQFLSLEEQISIAEEGLKANFLLGLRPYVWDLLGWLATHCREDFSPDMHGHDLKIDILISCTCIAFVDSVQKGCQIYQSDVADAIRSESASRAVLMMIYSPCKYIASKARVILHEIAKPISKECLTRLLHLLNIKPSKDNFGMPNRLQTTISLVSLVCYSGLPQYQSHIVKNGGIKTLVDWIMWCISNDIHMGRLSLAPHLHNTFSERTCCWVCKEDWEGNDILLLYGLWGLAELINSGSVRNNVEIFSGQLGYAVAQFVSTLQEICSNSTSPGIKWYAALVLSYFGLYGFPCKLGRRIGKALNVNICADMQLILTNGETMNVHSVIFAVRCPSLLPPEELPHDGSSVGYDTKRKHRNFQKEIRLSSHVDNQALAKLLEFVYLGYLNAGEELVKKVKILARRCGLRPLLMMLGRIRPKWGALFPRYELAFALSPAGHRYSDIVLEAKATKSICWTCSLCSQSVPHMHCHKVVLWSSCDYLRALFQSGMLESDSETIKVPVSWEAMTKFVNWCYTDELPSPPSGCLWDNMDTEERLSVLQPYLELFWLAEFWFLEDVQDISYRVIISYLDSARHLSIKIIKIAADLSLWKLVEVAAIYLAPLYRQLCHSGDLEALDEEVVDMIRAASVRLSQEG</sequence>
<proteinExistence type="predicted"/>
<dbReference type="PANTHER" id="PTHR35918">
    <property type="entry name" value="OS06G0674800 PROTEIN"/>
    <property type="match status" value="1"/>
</dbReference>
<dbReference type="PROSITE" id="PS50097">
    <property type="entry name" value="BTB"/>
    <property type="match status" value="1"/>
</dbReference>
<evidence type="ECO:0000313" key="3">
    <source>
        <dbReference type="EMBL" id="KDP25127.1"/>
    </source>
</evidence>
<dbReference type="InterPro" id="IPR044953">
    <property type="entry name" value="At1g04390-like"/>
</dbReference>
<feature type="domain" description="BTB" evidence="2">
    <location>
        <begin position="486"/>
        <end position="567"/>
    </location>
</feature>